<dbReference type="InterPro" id="IPR024240">
    <property type="entry name" value="NAGLU_N"/>
</dbReference>
<dbReference type="Pfam" id="PF05089">
    <property type="entry name" value="NAGLU"/>
    <property type="match status" value="1"/>
</dbReference>
<dbReference type="Pfam" id="PF12971">
    <property type="entry name" value="NAGLU_N"/>
    <property type="match status" value="1"/>
</dbReference>
<keyword evidence="1" id="KW-0378">Hydrolase</keyword>
<comment type="caution">
    <text evidence="6">The sequence shown here is derived from an EMBL/GenBank/DDBJ whole genome shotgun (WGS) entry which is preliminary data.</text>
</comment>
<evidence type="ECO:0000259" key="5">
    <source>
        <dbReference type="Pfam" id="PF12972"/>
    </source>
</evidence>
<dbReference type="Gene3D" id="1.20.120.670">
    <property type="entry name" value="N-acetyl-b-d-glucoasminidase"/>
    <property type="match status" value="1"/>
</dbReference>
<feature type="domain" description="Alpha-N-acetylglucosaminidase tim-barrel" evidence="3">
    <location>
        <begin position="130"/>
        <end position="449"/>
    </location>
</feature>
<dbReference type="Gene3D" id="3.20.20.80">
    <property type="entry name" value="Glycosidases"/>
    <property type="match status" value="1"/>
</dbReference>
<sequence>MSRRALIGAAGATAALTGRAPAAVAAVPAPPHPDPVAAARAALHRLLPAHADRFDLVRLPPGPERFRVTGARGRVRVAGTGPVALLTGVHWYLKYVCRAHVSWCGSRPDLPRTLPAPPAPLAHRATVPHRFVLNDTHDGYTAPYADWSHWERLIDVLALHGCNEVLVTAGTEAVYHRLLLEFGHTDAEARAWLPAPSHQPWWLLQNMSGYGGPPAPDLLARRAALGRRVADRLRELGMSPVLPGYFGTVPDGFADRVPGARTIPQGTWAGLPRPGWLDPRTGAFRRVAAAYYRHQRELFGEVRHVKMDLLHEGGDPGDVPVPDAARAVEAALRTALPRATWVLLGWQANPRRELLDALDRSRLLVVDGLSDLEAVTDRERDWGGAPYAFGTIPNFGGRTTLGAATHRWAERFTAWRDRPGSALVGTAYMPEAAGRDPAAFELFSELAWRERPVDRARWFADYADLRYGGPDAAARAAFARLSTTAYRLTSDDGRPHDSVFAARPSLSARSGAHHATRSPAYDPAAFDGALTALLGVREELRRSDAYRHDLTDVTRQALANRSRQLIGELDAAYAAEDRAALRTLAGLWLRLMRLADEVAGAHRAFLLGPWLANARRERLEHTARALVTSWANRAAADGGRLAGYANRDWSGLIADVYLPRWRAYLEELQDALAEGREPRPADWYAAEETWSRGTEPYPLRPSGDPYRTALRVRDVLARAPHQGAVTVTCDPPALAPGGTAEVTVTFRNTSGLGGTGPVDLVLDGPAPGGLPPHRTGPVPAAGSAAASWRVTAPARPLTDPVEPLPYTVRATYGTGGGPPVTAVRRGELYVAGPLGDTWRTHTSNDAVFGRLGGRFAVNGGGRDLWRRVAEFGVSYREGALAEGGVLEARVEAQTATGPWARAGIAVRDALGVPGAPGFLYLAVTPARGAVLAWDADGDGALDAYRQLPGVAAPALLRLSRSSGVFTGTCSADGGTTWRTVAAVPAAGVRAAPVQDAGVFMTAAHGGSGARGTAVFGGLAGWGGVRGRGDQPHRRSLRWA</sequence>
<dbReference type="RefSeq" id="WP_315878655.1">
    <property type="nucleotide sequence ID" value="NZ_JAWCTQ010000018.1"/>
</dbReference>
<dbReference type="PANTHER" id="PTHR12872:SF1">
    <property type="entry name" value="ALPHA-N-ACETYLGLUCOSAMINIDASE"/>
    <property type="match status" value="1"/>
</dbReference>
<evidence type="ECO:0000259" key="3">
    <source>
        <dbReference type="Pfam" id="PF05089"/>
    </source>
</evidence>
<evidence type="ECO:0000256" key="1">
    <source>
        <dbReference type="ARBA" id="ARBA00022801"/>
    </source>
</evidence>
<dbReference type="InterPro" id="IPR024733">
    <property type="entry name" value="NAGLU_tim-barrel"/>
</dbReference>
<evidence type="ECO:0000259" key="4">
    <source>
        <dbReference type="Pfam" id="PF12971"/>
    </source>
</evidence>
<feature type="domain" description="Alpha-N-acetylglucosaminidase N-terminal" evidence="4">
    <location>
        <begin position="37"/>
        <end position="116"/>
    </location>
</feature>
<feature type="domain" description="Alpha-N-acetylglucosaminidase C-terminal" evidence="5">
    <location>
        <begin position="458"/>
        <end position="712"/>
    </location>
</feature>
<dbReference type="EMBL" id="JAWCTQ010000018">
    <property type="protein sequence ID" value="MDT9683583.1"/>
    <property type="molecule type" value="Genomic_DNA"/>
</dbReference>
<dbReference type="Gene3D" id="3.30.379.10">
    <property type="entry name" value="Chitobiase/beta-hexosaminidase domain 2-like"/>
    <property type="match status" value="1"/>
</dbReference>
<dbReference type="InterPro" id="IPR007781">
    <property type="entry name" value="NAGLU"/>
</dbReference>
<accession>A0ABU3QLC6</accession>
<name>A0ABU3QLC6_9ACTN</name>
<evidence type="ECO:0000313" key="6">
    <source>
        <dbReference type="EMBL" id="MDT9683583.1"/>
    </source>
</evidence>
<proteinExistence type="predicted"/>
<dbReference type="Pfam" id="PF12972">
    <property type="entry name" value="NAGLU_C"/>
    <property type="match status" value="1"/>
</dbReference>
<protein>
    <submittedName>
        <fullName evidence="6">Alpha-N-acetylglucosaminidase</fullName>
    </submittedName>
</protein>
<keyword evidence="2" id="KW-0732">Signal</keyword>
<feature type="signal peptide" evidence="2">
    <location>
        <begin position="1"/>
        <end position="25"/>
    </location>
</feature>
<evidence type="ECO:0000313" key="7">
    <source>
        <dbReference type="Proteomes" id="UP001250181"/>
    </source>
</evidence>
<reference evidence="6 7" key="1">
    <citation type="submission" date="2023-09" db="EMBL/GenBank/DDBJ databases">
        <title>Streptomyces sp. nov.: A antagonism against Alternaria gaisen Producing Streptochlin, Isolated from Tamarix root soil.</title>
        <authorList>
            <person name="Chen Y."/>
        </authorList>
    </citation>
    <scope>NUCLEOTIDE SEQUENCE [LARGE SCALE GENOMIC DNA]</scope>
    <source>
        <strain evidence="6 7">TRM76323</strain>
    </source>
</reference>
<keyword evidence="7" id="KW-1185">Reference proteome</keyword>
<dbReference type="InterPro" id="IPR024732">
    <property type="entry name" value="NAGLU_C"/>
</dbReference>
<evidence type="ECO:0000256" key="2">
    <source>
        <dbReference type="SAM" id="SignalP"/>
    </source>
</evidence>
<gene>
    <name evidence="6" type="ORF">RND61_16155</name>
</gene>
<dbReference type="InterPro" id="IPR029018">
    <property type="entry name" value="Hex-like_dom2"/>
</dbReference>
<dbReference type="PANTHER" id="PTHR12872">
    <property type="entry name" value="ALPHA-N-ACETYLGLUCOSAMINIDASE"/>
    <property type="match status" value="1"/>
</dbReference>
<dbReference type="Proteomes" id="UP001250181">
    <property type="component" value="Unassembled WGS sequence"/>
</dbReference>
<feature type="chain" id="PRO_5047415578" evidence="2">
    <location>
        <begin position="26"/>
        <end position="1039"/>
    </location>
</feature>
<organism evidence="6 7">
    <name type="scientific">Streptomyces tamarix</name>
    <dbReference type="NCBI Taxonomy" id="3078565"/>
    <lineage>
        <taxon>Bacteria</taxon>
        <taxon>Bacillati</taxon>
        <taxon>Actinomycetota</taxon>
        <taxon>Actinomycetes</taxon>
        <taxon>Kitasatosporales</taxon>
        <taxon>Streptomycetaceae</taxon>
        <taxon>Streptomyces</taxon>
    </lineage>
</organism>